<organism evidence="3 4">
    <name type="scientific">Sulfidibacter corallicola</name>
    <dbReference type="NCBI Taxonomy" id="2818388"/>
    <lineage>
        <taxon>Bacteria</taxon>
        <taxon>Pseudomonadati</taxon>
        <taxon>Acidobacteriota</taxon>
        <taxon>Holophagae</taxon>
        <taxon>Acanthopleuribacterales</taxon>
        <taxon>Acanthopleuribacteraceae</taxon>
        <taxon>Sulfidibacter</taxon>
    </lineage>
</organism>
<keyword evidence="1" id="KW-0732">Signal</keyword>
<evidence type="ECO:0000313" key="4">
    <source>
        <dbReference type="Proteomes" id="UP000663929"/>
    </source>
</evidence>
<dbReference type="RefSeq" id="WP_237380588.1">
    <property type="nucleotide sequence ID" value="NZ_CP071793.1"/>
</dbReference>
<feature type="chain" id="PRO_5035297961" description="DUF7450 domain-containing protein" evidence="1">
    <location>
        <begin position="23"/>
        <end position="240"/>
    </location>
</feature>
<dbReference type="AlphaFoldDB" id="A0A8A4TNA0"/>
<evidence type="ECO:0000256" key="1">
    <source>
        <dbReference type="SAM" id="SignalP"/>
    </source>
</evidence>
<gene>
    <name evidence="3" type="ORF">J3U87_34290</name>
</gene>
<proteinExistence type="predicted"/>
<dbReference type="EMBL" id="CP071793">
    <property type="protein sequence ID" value="QTD50684.1"/>
    <property type="molecule type" value="Genomic_DNA"/>
</dbReference>
<reference evidence="3" key="1">
    <citation type="submission" date="2021-03" db="EMBL/GenBank/DDBJ databases">
        <title>Acanthopleuribacteraceae sp. M133.</title>
        <authorList>
            <person name="Wang G."/>
        </authorList>
    </citation>
    <scope>NUCLEOTIDE SEQUENCE</scope>
    <source>
        <strain evidence="3">M133</strain>
    </source>
</reference>
<evidence type="ECO:0000313" key="3">
    <source>
        <dbReference type="EMBL" id="QTD50684.1"/>
    </source>
</evidence>
<name>A0A8A4TNA0_SULCO</name>
<accession>A0A8A4TNA0</accession>
<dbReference type="Proteomes" id="UP000663929">
    <property type="component" value="Chromosome"/>
</dbReference>
<dbReference type="InterPro" id="IPR055873">
    <property type="entry name" value="DUF7450"/>
</dbReference>
<evidence type="ECO:0000259" key="2">
    <source>
        <dbReference type="Pfam" id="PF24247"/>
    </source>
</evidence>
<dbReference type="Pfam" id="PF24247">
    <property type="entry name" value="DUF7450"/>
    <property type="match status" value="1"/>
</dbReference>
<protein>
    <recommendedName>
        <fullName evidence="2">DUF7450 domain-containing protein</fullName>
    </recommendedName>
</protein>
<sequence>MKTMLQVMFSVLFFLNVGPVWAQPFQLDEYLCYQVDPQRVGARVELFGQFDHDWQPVYVYEFYRFCNPAEVNGDPINDKFAHLSWYHFDPMGDPEPKRRVVVQNKFGTFDLTIGESFWLLVPTEKIEPGSEFPHRLDHYKVYEVLQGERVNKDVFIRDQFTSEGNVAMRPRYFAVPVEKLHDDKHFPINNPKDHIVFYDKDPITRNFYRPTVDQFGRKPMKTRVSELLGCASAKLFWEAY</sequence>
<keyword evidence="4" id="KW-1185">Reference proteome</keyword>
<feature type="signal peptide" evidence="1">
    <location>
        <begin position="1"/>
        <end position="22"/>
    </location>
</feature>
<dbReference type="KEGG" id="scor:J3U87_34290"/>
<feature type="domain" description="DUF7450" evidence="2">
    <location>
        <begin position="82"/>
        <end position="229"/>
    </location>
</feature>